<reference evidence="1 2" key="1">
    <citation type="submission" date="2017-12" db="EMBL/GenBank/DDBJ databases">
        <title>Gene loss provides genomic basis for host adaptation in cereal stripe rust fungi.</title>
        <authorList>
            <person name="Xia C."/>
        </authorList>
    </citation>
    <scope>NUCLEOTIDE SEQUENCE [LARGE SCALE GENOMIC DNA]</scope>
    <source>
        <strain evidence="1 2">93TX-2</strain>
    </source>
</reference>
<comment type="caution">
    <text evidence="1">The sequence shown here is derived from an EMBL/GenBank/DDBJ whole genome shotgun (WGS) entry which is preliminary data.</text>
</comment>
<accession>A0A2S4VEB5</accession>
<organism evidence="1 2">
    <name type="scientific">Puccinia striiformis</name>
    <dbReference type="NCBI Taxonomy" id="27350"/>
    <lineage>
        <taxon>Eukaryota</taxon>
        <taxon>Fungi</taxon>
        <taxon>Dikarya</taxon>
        <taxon>Basidiomycota</taxon>
        <taxon>Pucciniomycotina</taxon>
        <taxon>Pucciniomycetes</taxon>
        <taxon>Pucciniales</taxon>
        <taxon>Pucciniaceae</taxon>
        <taxon>Puccinia</taxon>
    </lineage>
</organism>
<protein>
    <submittedName>
        <fullName evidence="1">Uncharacterized protein</fullName>
    </submittedName>
</protein>
<name>A0A2S4VEB5_9BASI</name>
<reference evidence="2" key="3">
    <citation type="journal article" date="2018" name="Mol. Plant Microbe Interact.">
        <title>Genome sequence resources for the wheat stripe rust pathogen (Puccinia striiformis f. sp. tritici) and the barley stripe rust pathogen (Puccinia striiformis f. sp. hordei).</title>
        <authorList>
            <person name="Xia C."/>
            <person name="Wang M."/>
            <person name="Yin C."/>
            <person name="Cornejo O.E."/>
            <person name="Hulbert S.H."/>
            <person name="Chen X."/>
        </authorList>
    </citation>
    <scope>NUCLEOTIDE SEQUENCE [LARGE SCALE GENOMIC DNA]</scope>
    <source>
        <strain evidence="2">93TX-2</strain>
    </source>
</reference>
<evidence type="ECO:0000313" key="1">
    <source>
        <dbReference type="EMBL" id="POW07847.1"/>
    </source>
</evidence>
<dbReference type="AlphaFoldDB" id="A0A2S4VEB5"/>
<keyword evidence="2" id="KW-1185">Reference proteome</keyword>
<sequence>MSDVPVKTLEDAKCGEIPVTPVALLYRSIGVATEDPGKGSSTSIADFSPGFSAGAEEVLGCKSATGFTSILPLFVSSEVFTGTLDIFPFRCEVLLDPGGVLVAQGEKTWWILS</sequence>
<dbReference type="VEuPathDB" id="FungiDB:PSHT_09801"/>
<evidence type="ECO:0000313" key="2">
    <source>
        <dbReference type="Proteomes" id="UP000238274"/>
    </source>
</evidence>
<dbReference type="Proteomes" id="UP000238274">
    <property type="component" value="Unassembled WGS sequence"/>
</dbReference>
<dbReference type="EMBL" id="PKSM01000143">
    <property type="protein sequence ID" value="POW07847.1"/>
    <property type="molecule type" value="Genomic_DNA"/>
</dbReference>
<reference evidence="2" key="2">
    <citation type="journal article" date="2018" name="BMC Genomics">
        <title>Genomic insights into host adaptation between the wheat stripe rust pathogen (Puccinia striiformis f. sp. tritici) and the barley stripe rust pathogen (Puccinia striiformis f. sp. hordei).</title>
        <authorList>
            <person name="Xia C."/>
            <person name="Wang M."/>
            <person name="Yin C."/>
            <person name="Cornejo O.E."/>
            <person name="Hulbert S.H."/>
            <person name="Chen X."/>
        </authorList>
    </citation>
    <scope>NUCLEOTIDE SEQUENCE [LARGE SCALE GENOMIC DNA]</scope>
    <source>
        <strain evidence="2">93TX-2</strain>
    </source>
</reference>
<gene>
    <name evidence="1" type="ORF">PSHT_09801</name>
</gene>
<proteinExistence type="predicted"/>